<proteinExistence type="predicted"/>
<dbReference type="OrthoDB" id="8060144at2759"/>
<feature type="region of interest" description="Disordered" evidence="1">
    <location>
        <begin position="137"/>
        <end position="156"/>
    </location>
</feature>
<dbReference type="EMBL" id="BGPR01001716">
    <property type="protein sequence ID" value="GBM60225.1"/>
    <property type="molecule type" value="Genomic_DNA"/>
</dbReference>
<sequence>MHDAEIIQKAPQDRQQVLDLPNLTNIVEPRITSTSHNENYDIIEETDSSKGVTRLPTQSFLQNESPFQVGSFRVDDEPTWLAEAGKLNKEIRLNYQGKGNCRRFLTTAVNFGATDYVDLIDWQACNVKSPPVLRDQFSRTSEDDTGRWANGRLGLH</sequence>
<reference evidence="2 3" key="1">
    <citation type="journal article" date="2019" name="Sci. Rep.">
        <title>Orb-weaving spider Araneus ventricosus genome elucidates the spidroin gene catalogue.</title>
        <authorList>
            <person name="Kono N."/>
            <person name="Nakamura H."/>
            <person name="Ohtoshi R."/>
            <person name="Moran D.A.P."/>
            <person name="Shinohara A."/>
            <person name="Yoshida Y."/>
            <person name="Fujiwara M."/>
            <person name="Mori M."/>
            <person name="Tomita M."/>
            <person name="Arakawa K."/>
        </authorList>
    </citation>
    <scope>NUCLEOTIDE SEQUENCE [LARGE SCALE GENOMIC DNA]</scope>
</reference>
<name>A0A4Y2H5D0_ARAVE</name>
<evidence type="ECO:0000256" key="1">
    <source>
        <dbReference type="SAM" id="MobiDB-lite"/>
    </source>
</evidence>
<protein>
    <submittedName>
        <fullName evidence="2">Uncharacterized protein</fullName>
    </submittedName>
</protein>
<organism evidence="2 3">
    <name type="scientific">Araneus ventricosus</name>
    <name type="common">Orbweaver spider</name>
    <name type="synonym">Epeira ventricosa</name>
    <dbReference type="NCBI Taxonomy" id="182803"/>
    <lineage>
        <taxon>Eukaryota</taxon>
        <taxon>Metazoa</taxon>
        <taxon>Ecdysozoa</taxon>
        <taxon>Arthropoda</taxon>
        <taxon>Chelicerata</taxon>
        <taxon>Arachnida</taxon>
        <taxon>Araneae</taxon>
        <taxon>Araneomorphae</taxon>
        <taxon>Entelegynae</taxon>
        <taxon>Araneoidea</taxon>
        <taxon>Araneidae</taxon>
        <taxon>Araneus</taxon>
    </lineage>
</organism>
<evidence type="ECO:0000313" key="3">
    <source>
        <dbReference type="Proteomes" id="UP000499080"/>
    </source>
</evidence>
<keyword evidence="3" id="KW-1185">Reference proteome</keyword>
<dbReference type="Proteomes" id="UP000499080">
    <property type="component" value="Unassembled WGS sequence"/>
</dbReference>
<accession>A0A4Y2H5D0</accession>
<comment type="caution">
    <text evidence="2">The sequence shown here is derived from an EMBL/GenBank/DDBJ whole genome shotgun (WGS) entry which is preliminary data.</text>
</comment>
<feature type="compositionally biased region" description="Basic and acidic residues" evidence="1">
    <location>
        <begin position="137"/>
        <end position="146"/>
    </location>
</feature>
<dbReference type="AlphaFoldDB" id="A0A4Y2H5D0"/>
<evidence type="ECO:0000313" key="2">
    <source>
        <dbReference type="EMBL" id="GBM60225.1"/>
    </source>
</evidence>
<gene>
    <name evidence="2" type="ORF">AVEN_273532_1</name>
</gene>